<dbReference type="OrthoDB" id="68301at2759"/>
<name>A0A0P1A8S6_PLAHL</name>
<evidence type="ECO:0000313" key="2">
    <source>
        <dbReference type="Proteomes" id="UP000054928"/>
    </source>
</evidence>
<protein>
    <submittedName>
        <fullName evidence="1">Uncharacterized protein</fullName>
    </submittedName>
</protein>
<dbReference type="EMBL" id="CCYD01000252">
    <property type="protein sequence ID" value="CEG36965.1"/>
    <property type="molecule type" value="Genomic_DNA"/>
</dbReference>
<proteinExistence type="predicted"/>
<keyword evidence="2" id="KW-1185">Reference proteome</keyword>
<dbReference type="RefSeq" id="XP_024573334.1">
    <property type="nucleotide sequence ID" value="XM_024722237.1"/>
</dbReference>
<dbReference type="GeneID" id="36399269"/>
<dbReference type="OMA" id="TFFACFY"/>
<dbReference type="AlphaFoldDB" id="A0A0P1A8S6"/>
<reference evidence="2" key="1">
    <citation type="submission" date="2014-09" db="EMBL/GenBank/DDBJ databases">
        <authorList>
            <person name="Sharma Rahul"/>
            <person name="Thines Marco"/>
        </authorList>
    </citation>
    <scope>NUCLEOTIDE SEQUENCE [LARGE SCALE GENOMIC DNA]</scope>
</reference>
<sequence length="89" mass="9692">MTELRVSENFPSAPKACENVANKFFACFYEHGKQQAGKSDTEVGNVALEKCKDMLLAYNTCNLIAHVNSDAAKLDLRGDNVVVAIVRGT</sequence>
<organism evidence="1 2">
    <name type="scientific">Plasmopara halstedii</name>
    <name type="common">Downy mildew of sunflower</name>
    <dbReference type="NCBI Taxonomy" id="4781"/>
    <lineage>
        <taxon>Eukaryota</taxon>
        <taxon>Sar</taxon>
        <taxon>Stramenopiles</taxon>
        <taxon>Oomycota</taxon>
        <taxon>Peronosporomycetes</taxon>
        <taxon>Peronosporales</taxon>
        <taxon>Peronosporaceae</taxon>
        <taxon>Plasmopara</taxon>
    </lineage>
</organism>
<evidence type="ECO:0000313" key="1">
    <source>
        <dbReference type="EMBL" id="CEG36965.1"/>
    </source>
</evidence>
<accession>A0A0P1A8S6</accession>
<dbReference type="Proteomes" id="UP000054928">
    <property type="component" value="Unassembled WGS sequence"/>
</dbReference>